<dbReference type="CDD" id="cd00130">
    <property type="entry name" value="PAS"/>
    <property type="match status" value="1"/>
</dbReference>
<dbReference type="PROSITE" id="PS50109">
    <property type="entry name" value="HIS_KIN"/>
    <property type="match status" value="1"/>
</dbReference>
<dbReference type="PROSITE" id="PS50113">
    <property type="entry name" value="PAC"/>
    <property type="match status" value="1"/>
</dbReference>
<dbReference type="SUPFAM" id="SSF47384">
    <property type="entry name" value="Homodimeric domain of signal transducing histidine kinase"/>
    <property type="match status" value="1"/>
</dbReference>
<evidence type="ECO:0000259" key="8">
    <source>
        <dbReference type="PROSITE" id="PS50112"/>
    </source>
</evidence>
<dbReference type="InterPro" id="IPR052162">
    <property type="entry name" value="Sensor_kinase/Photoreceptor"/>
</dbReference>
<dbReference type="SMART" id="SM00387">
    <property type="entry name" value="HATPase_c"/>
    <property type="match status" value="1"/>
</dbReference>
<feature type="domain" description="PAS" evidence="8">
    <location>
        <begin position="401"/>
        <end position="444"/>
    </location>
</feature>
<dbReference type="InterPro" id="IPR033425">
    <property type="entry name" value="MASE3"/>
</dbReference>
<keyword evidence="3" id="KW-0597">Phosphoprotein</keyword>
<dbReference type="Gene3D" id="3.30.450.20">
    <property type="entry name" value="PAS domain"/>
    <property type="match status" value="2"/>
</dbReference>
<evidence type="ECO:0000256" key="4">
    <source>
        <dbReference type="ARBA" id="ARBA00022679"/>
    </source>
</evidence>
<dbReference type="InterPro" id="IPR003594">
    <property type="entry name" value="HATPase_dom"/>
</dbReference>
<dbReference type="PRINTS" id="PR00344">
    <property type="entry name" value="BCTRLSENSOR"/>
</dbReference>
<dbReference type="SMART" id="SM00091">
    <property type="entry name" value="PAS"/>
    <property type="match status" value="2"/>
</dbReference>
<dbReference type="Pfam" id="PF13426">
    <property type="entry name" value="PAS_9"/>
    <property type="match status" value="1"/>
</dbReference>
<reference evidence="10 11" key="1">
    <citation type="submission" date="2010-08" db="EMBL/GenBank/DDBJ databases">
        <title>Complete sequence of Gallionella capsiferriformans ES-2.</title>
        <authorList>
            <consortium name="US DOE Joint Genome Institute"/>
            <person name="Lucas S."/>
            <person name="Copeland A."/>
            <person name="Lapidus A."/>
            <person name="Cheng J.-F."/>
            <person name="Bruce D."/>
            <person name="Goodwin L."/>
            <person name="Pitluck S."/>
            <person name="Chertkov O."/>
            <person name="Davenport K.W."/>
            <person name="Detter J.C."/>
            <person name="Han C."/>
            <person name="Tapia R."/>
            <person name="Land M."/>
            <person name="Hauser L."/>
            <person name="Chang Y.-J."/>
            <person name="Jeffries C."/>
            <person name="Kyrpides N."/>
            <person name="Ivanova N."/>
            <person name="Mikhailova N."/>
            <person name="Shelobolina E.S."/>
            <person name="Picardal F."/>
            <person name="Roden E."/>
            <person name="Emerson D."/>
            <person name="Woyke T."/>
        </authorList>
    </citation>
    <scope>NUCLEOTIDE SEQUENCE [LARGE SCALE GENOMIC DNA]</scope>
    <source>
        <strain evidence="10 11">ES-2</strain>
    </source>
</reference>
<dbReference type="InterPro" id="IPR036890">
    <property type="entry name" value="HATPase_C_sf"/>
</dbReference>
<dbReference type="STRING" id="395494.Galf_1960"/>
<feature type="transmembrane region" description="Helical" evidence="6">
    <location>
        <begin position="49"/>
        <end position="66"/>
    </location>
</feature>
<dbReference type="SUPFAM" id="SSF55874">
    <property type="entry name" value="ATPase domain of HSP90 chaperone/DNA topoisomerase II/histidine kinase"/>
    <property type="match status" value="1"/>
</dbReference>
<keyword evidence="11" id="KW-1185">Reference proteome</keyword>
<sequence length="760" mass="86684">MIHSSKPFSLAFDRHDFSRGEVIIGFFVLLGVHFTTYYNYLLFHNLSELFSVIIAITIFIIAINCWQSIQNQYLLFIGVAYLFIGFVDILHALSYKGMGVFKDYDYYAPQFWIAARAMESISMVIGLYFLSNGKKLSRNFLMIVFLIATTLLVSSIVYFKIFPECFVPGQGLTPFKKIMEYLISGTLLLSLVMLIQRKQFFDERVLRLVVWSIAVTILMEMCFTQYKSVGMNDAMNQVGHLLKIVAFYFIYKAVVVTGLTDPINLLFRKLKDNEEALLQAQQLARLGRWEWNPSTNECLLSKEALQFFDFPDKRAYSLNEVFARMQVQDQQAVDAAMRRLQQGGDPFELKISITHSEPHRFAQLRGAAVRDDTGLVIRVSGTLQDISDEQRLQEVLSVAKDKEKFELLLQTAGDGIHLLDAGGNVVEVNDMFCHMLGYTREELLKMNVAQWDANFSLQALAEKLKENFTQSNLFETKHRRKNGAIIDVEISAKAISYGGVPVLWNASRDISERKYAEERMKRTNAELEQFSYAVSHDMRQPLRMVASYLQLLELELGETLDDEKRSYFNYAVDGAKRIDRMLEALLDYSRIGRSADPFIPVDCRGALDEAMKYLQPDILDAQADVSIAGVWPELFASRDELVRLFQNLIGNAVKYRVAGRPVKISVTSKIDSGEWSLCIEDNGVGINPVQINRLFKVFQRLQTRDDYEGTGIGLALCRKIVEHHHGEIWVESDGEGQGCRFYVKLPVNHAVDTSLPGFKK</sequence>
<evidence type="ECO:0000259" key="9">
    <source>
        <dbReference type="PROSITE" id="PS50113"/>
    </source>
</evidence>
<dbReference type="SUPFAM" id="SSF55785">
    <property type="entry name" value="PYP-like sensor domain (PAS domain)"/>
    <property type="match status" value="2"/>
</dbReference>
<evidence type="ECO:0000256" key="1">
    <source>
        <dbReference type="ARBA" id="ARBA00000085"/>
    </source>
</evidence>
<proteinExistence type="predicted"/>
<dbReference type="Pfam" id="PF17159">
    <property type="entry name" value="MASE3"/>
    <property type="match status" value="1"/>
</dbReference>
<comment type="catalytic activity">
    <reaction evidence="1">
        <text>ATP + protein L-histidine = ADP + protein N-phospho-L-histidine.</text>
        <dbReference type="EC" id="2.7.13.3"/>
    </reaction>
</comment>
<dbReference type="NCBIfam" id="TIGR00229">
    <property type="entry name" value="sensory_box"/>
    <property type="match status" value="1"/>
</dbReference>
<name>D9SHG9_GALCS</name>
<dbReference type="Gene3D" id="1.10.287.130">
    <property type="match status" value="1"/>
</dbReference>
<dbReference type="PROSITE" id="PS50112">
    <property type="entry name" value="PAS"/>
    <property type="match status" value="1"/>
</dbReference>
<keyword evidence="6" id="KW-0812">Transmembrane</keyword>
<dbReference type="SMART" id="SM00086">
    <property type="entry name" value="PAC"/>
    <property type="match status" value="2"/>
</dbReference>
<accession>D9SHG9</accession>
<organism evidence="10 11">
    <name type="scientific">Gallionella capsiferriformans (strain ES-2)</name>
    <name type="common">Gallionella ferruginea capsiferriformans (strain ES-2)</name>
    <dbReference type="NCBI Taxonomy" id="395494"/>
    <lineage>
        <taxon>Bacteria</taxon>
        <taxon>Pseudomonadati</taxon>
        <taxon>Pseudomonadota</taxon>
        <taxon>Betaproteobacteria</taxon>
        <taxon>Nitrosomonadales</taxon>
        <taxon>Gallionellaceae</taxon>
        <taxon>Gallionella</taxon>
    </lineage>
</organism>
<feature type="transmembrane region" description="Helical" evidence="6">
    <location>
        <begin position="113"/>
        <end position="131"/>
    </location>
</feature>
<gene>
    <name evidence="10" type="ordered locus">Galf_1960</name>
</gene>
<feature type="transmembrane region" description="Helical" evidence="6">
    <location>
        <begin position="246"/>
        <end position="267"/>
    </location>
</feature>
<dbReference type="CDD" id="cd00082">
    <property type="entry name" value="HisKA"/>
    <property type="match status" value="1"/>
</dbReference>
<dbReference type="Pfam" id="PF02518">
    <property type="entry name" value="HATPase_c"/>
    <property type="match status" value="1"/>
</dbReference>
<dbReference type="Proteomes" id="UP000001235">
    <property type="component" value="Chromosome"/>
</dbReference>
<feature type="transmembrane region" description="Helical" evidence="6">
    <location>
        <begin position="73"/>
        <end position="93"/>
    </location>
</feature>
<dbReference type="OrthoDB" id="9808408at2"/>
<dbReference type="InterPro" id="IPR036097">
    <property type="entry name" value="HisK_dim/P_sf"/>
</dbReference>
<keyword evidence="4" id="KW-0808">Transferase</keyword>
<feature type="domain" description="Histidine kinase" evidence="7">
    <location>
        <begin position="533"/>
        <end position="749"/>
    </location>
</feature>
<dbReference type="RefSeq" id="WP_013293898.1">
    <property type="nucleotide sequence ID" value="NC_014394.1"/>
</dbReference>
<evidence type="ECO:0000256" key="2">
    <source>
        <dbReference type="ARBA" id="ARBA00012438"/>
    </source>
</evidence>
<dbReference type="InterPro" id="IPR035965">
    <property type="entry name" value="PAS-like_dom_sf"/>
</dbReference>
<dbReference type="EC" id="2.7.13.3" evidence="2"/>
<dbReference type="InterPro" id="IPR000014">
    <property type="entry name" value="PAS"/>
</dbReference>
<evidence type="ECO:0000256" key="6">
    <source>
        <dbReference type="SAM" id="Phobius"/>
    </source>
</evidence>
<keyword evidence="6" id="KW-1133">Transmembrane helix</keyword>
<dbReference type="PANTHER" id="PTHR43304:SF1">
    <property type="entry name" value="PAC DOMAIN-CONTAINING PROTEIN"/>
    <property type="match status" value="1"/>
</dbReference>
<dbReference type="InterPro" id="IPR000700">
    <property type="entry name" value="PAS-assoc_C"/>
</dbReference>
<dbReference type="Gene3D" id="3.30.565.10">
    <property type="entry name" value="Histidine kinase-like ATPase, C-terminal domain"/>
    <property type="match status" value="1"/>
</dbReference>
<feature type="transmembrane region" description="Helical" evidence="6">
    <location>
        <begin position="140"/>
        <end position="158"/>
    </location>
</feature>
<dbReference type="Pfam" id="PF00512">
    <property type="entry name" value="HisKA"/>
    <property type="match status" value="1"/>
</dbReference>
<evidence type="ECO:0000313" key="10">
    <source>
        <dbReference type="EMBL" id="ADL55966.1"/>
    </source>
</evidence>
<protein>
    <recommendedName>
        <fullName evidence="2">histidine kinase</fullName>
        <ecNumber evidence="2">2.7.13.3</ecNumber>
    </recommendedName>
</protein>
<dbReference type="InterPro" id="IPR004358">
    <property type="entry name" value="Sig_transdc_His_kin-like_C"/>
</dbReference>
<evidence type="ECO:0000313" key="11">
    <source>
        <dbReference type="Proteomes" id="UP000001235"/>
    </source>
</evidence>
<feature type="transmembrane region" description="Helical" evidence="6">
    <location>
        <begin position="178"/>
        <end position="196"/>
    </location>
</feature>
<dbReference type="HOGENOM" id="CLU_000445_89_20_4"/>
<dbReference type="InterPro" id="IPR003661">
    <property type="entry name" value="HisK_dim/P_dom"/>
</dbReference>
<feature type="domain" description="PAC" evidence="9">
    <location>
        <begin position="345"/>
        <end position="398"/>
    </location>
</feature>
<feature type="transmembrane region" description="Helical" evidence="6">
    <location>
        <begin position="21"/>
        <end position="43"/>
    </location>
</feature>
<dbReference type="GO" id="GO:0000155">
    <property type="term" value="F:phosphorelay sensor kinase activity"/>
    <property type="evidence" value="ECO:0007669"/>
    <property type="project" value="InterPro"/>
</dbReference>
<dbReference type="SMART" id="SM00388">
    <property type="entry name" value="HisKA"/>
    <property type="match status" value="1"/>
</dbReference>
<keyword evidence="6" id="KW-0472">Membrane</keyword>
<dbReference type="AlphaFoldDB" id="D9SHG9"/>
<dbReference type="KEGG" id="gca:Galf_1960"/>
<keyword evidence="5 10" id="KW-0418">Kinase</keyword>
<dbReference type="PANTHER" id="PTHR43304">
    <property type="entry name" value="PHYTOCHROME-LIKE PROTEIN CPH1"/>
    <property type="match status" value="1"/>
</dbReference>
<dbReference type="eggNOG" id="COG4251">
    <property type="taxonomic scope" value="Bacteria"/>
</dbReference>
<evidence type="ECO:0000259" key="7">
    <source>
        <dbReference type="PROSITE" id="PS50109"/>
    </source>
</evidence>
<dbReference type="EMBL" id="CP002159">
    <property type="protein sequence ID" value="ADL55966.1"/>
    <property type="molecule type" value="Genomic_DNA"/>
</dbReference>
<dbReference type="InterPro" id="IPR005467">
    <property type="entry name" value="His_kinase_dom"/>
</dbReference>
<evidence type="ECO:0000256" key="5">
    <source>
        <dbReference type="ARBA" id="ARBA00022777"/>
    </source>
</evidence>
<evidence type="ECO:0000256" key="3">
    <source>
        <dbReference type="ARBA" id="ARBA00022553"/>
    </source>
</evidence>
<dbReference type="InterPro" id="IPR001610">
    <property type="entry name" value="PAC"/>
</dbReference>